<name>A0ABU9D7V1_9PROT</name>
<feature type="transmembrane region" description="Helical" evidence="12">
    <location>
        <begin position="364"/>
        <end position="386"/>
    </location>
</feature>
<evidence type="ECO:0000256" key="9">
    <source>
        <dbReference type="ARBA" id="ARBA00022989"/>
    </source>
</evidence>
<evidence type="ECO:0000256" key="1">
    <source>
        <dbReference type="ARBA" id="ARBA00004651"/>
    </source>
</evidence>
<feature type="transmembrane region" description="Helical" evidence="12">
    <location>
        <begin position="330"/>
        <end position="352"/>
    </location>
</feature>
<keyword evidence="8 12" id="KW-0249">Electron transport</keyword>
<evidence type="ECO:0000256" key="8">
    <source>
        <dbReference type="ARBA" id="ARBA00022982"/>
    </source>
</evidence>
<keyword evidence="9 12" id="KW-1133">Transmembrane helix</keyword>
<evidence type="ECO:0000256" key="4">
    <source>
        <dbReference type="ARBA" id="ARBA00022475"/>
    </source>
</evidence>
<comment type="subcellular location">
    <subcellularLocation>
        <location evidence="12">Cell inner membrane</location>
    </subcellularLocation>
    <subcellularLocation>
        <location evidence="1">Cell membrane</location>
        <topology evidence="1">Multi-pass membrane protein</topology>
    </subcellularLocation>
</comment>
<feature type="transmembrane region" description="Helical" evidence="12">
    <location>
        <begin position="190"/>
        <end position="209"/>
    </location>
</feature>
<dbReference type="InterPro" id="IPR002585">
    <property type="entry name" value="Cyt-d_ubiquinol_oxidase_su_1"/>
</dbReference>
<feature type="transmembrane region" description="Helical" evidence="12">
    <location>
        <begin position="414"/>
        <end position="436"/>
    </location>
</feature>
<feature type="transmembrane region" description="Helical" evidence="12">
    <location>
        <begin position="94"/>
        <end position="121"/>
    </location>
</feature>
<evidence type="ECO:0000313" key="15">
    <source>
        <dbReference type="Proteomes" id="UP001446205"/>
    </source>
</evidence>
<evidence type="ECO:0000256" key="12">
    <source>
        <dbReference type="PIRNR" id="PIRNR006446"/>
    </source>
</evidence>
<dbReference type="RefSeq" id="WP_341369865.1">
    <property type="nucleotide sequence ID" value="NZ_JBBPCO010000002.1"/>
</dbReference>
<keyword evidence="7 12" id="KW-0479">Metal-binding</keyword>
<dbReference type="PIRSF" id="PIRSF006446">
    <property type="entry name" value="Cyt_quinol_oxidase_1"/>
    <property type="match status" value="1"/>
</dbReference>
<dbReference type="Pfam" id="PF01654">
    <property type="entry name" value="Cyt_bd_oxida_I"/>
    <property type="match status" value="1"/>
</dbReference>
<dbReference type="PANTHER" id="PTHR30365:SF14">
    <property type="entry name" value="CYTOCHROME BD MENAQUINOL OXIDASE SUBUNIT I-RELATED"/>
    <property type="match status" value="1"/>
</dbReference>
<evidence type="ECO:0000313" key="14">
    <source>
        <dbReference type="EMBL" id="MEK8088800.1"/>
    </source>
</evidence>
<reference evidence="14 15" key="1">
    <citation type="submission" date="2024-04" db="EMBL/GenBank/DDBJ databases">
        <authorList>
            <person name="Abashina T."/>
            <person name="Shaikin A."/>
        </authorList>
    </citation>
    <scope>NUCLEOTIDE SEQUENCE [LARGE SCALE GENOMIC DNA]</scope>
    <source>
        <strain evidence="14 15">AAFK</strain>
    </source>
</reference>
<comment type="similarity">
    <text evidence="2 12">Belongs to the cytochrome ubiquinol oxidase subunit 1 family.</text>
</comment>
<keyword evidence="10 12" id="KW-0408">Iron</keyword>
<feature type="transmembrane region" description="Helical" evidence="12">
    <location>
        <begin position="15"/>
        <end position="40"/>
    </location>
</feature>
<feature type="region of interest" description="Disordered" evidence="13">
    <location>
        <begin position="451"/>
        <end position="470"/>
    </location>
</feature>
<dbReference type="EMBL" id="JBBPCO010000002">
    <property type="protein sequence ID" value="MEK8088800.1"/>
    <property type="molecule type" value="Genomic_DNA"/>
</dbReference>
<sequence length="470" mass="53063">MSEILNVEMLSRVQFAVVAGLHILFPPLTIGLSLIIFFLEASWVRTKDLFYLQHTKFWMRIFVLNFGIGVVSGIPMEFLFGVNWGPLSTNNGAFLGNLLGFEAVLAFMLEAAFLSIMVFGWTRVPPKAHLAATGIVTFAATLSAFWIMSASSWMQTPSGITLVNDKIVISDYLAAIFNPSFPASFLHMEMASIELSLFVTGGISAWYILKGRNTDFFLRLLKISLTALILVAPLQVLLGDWEGQNIAHHQPAKLAATEAHWNTNPPGTGASWSLLAWPNRETQSNDWSIEIPYVLSLLIHHDPKASVIGLREFPREDQPPVLIPYYTFRIMMAIGFFFAGLALWTGWLWWRGRLDMTHAPRQRWLWRAWILSIPLAYLAVESGWFLREVGRQPWVIYGIMRTEHAYSQIPLQSLIWSLGSYALLYTTLIVIGFYFARRILREGPDLDTPIKTFSGSHKPSAELAHRTQGS</sequence>
<evidence type="ECO:0000256" key="7">
    <source>
        <dbReference type="ARBA" id="ARBA00022723"/>
    </source>
</evidence>
<gene>
    <name evidence="14" type="ORF">WOB96_03395</name>
</gene>
<feature type="transmembrane region" description="Helical" evidence="12">
    <location>
        <begin position="216"/>
        <end position="238"/>
    </location>
</feature>
<evidence type="ECO:0000256" key="5">
    <source>
        <dbReference type="ARBA" id="ARBA00022617"/>
    </source>
</evidence>
<evidence type="ECO:0000256" key="13">
    <source>
        <dbReference type="SAM" id="MobiDB-lite"/>
    </source>
</evidence>
<keyword evidence="15" id="KW-1185">Reference proteome</keyword>
<evidence type="ECO:0000256" key="11">
    <source>
        <dbReference type="ARBA" id="ARBA00023136"/>
    </source>
</evidence>
<dbReference type="PANTHER" id="PTHR30365">
    <property type="entry name" value="CYTOCHROME D UBIQUINOL OXIDASE"/>
    <property type="match status" value="1"/>
</dbReference>
<dbReference type="Proteomes" id="UP001446205">
    <property type="component" value="Unassembled WGS sequence"/>
</dbReference>
<feature type="compositionally biased region" description="Basic and acidic residues" evidence="13">
    <location>
        <begin position="459"/>
        <end position="470"/>
    </location>
</feature>
<protein>
    <submittedName>
        <fullName evidence="14">Cytochrome ubiquinol oxidase subunit I</fullName>
    </submittedName>
</protein>
<evidence type="ECO:0000256" key="10">
    <source>
        <dbReference type="ARBA" id="ARBA00023004"/>
    </source>
</evidence>
<accession>A0ABU9D7V1</accession>
<keyword evidence="3 12" id="KW-0813">Transport</keyword>
<organism evidence="14 15">
    <name type="scientific">Thermithiobacillus plumbiphilus</name>
    <dbReference type="NCBI Taxonomy" id="1729899"/>
    <lineage>
        <taxon>Bacteria</taxon>
        <taxon>Pseudomonadati</taxon>
        <taxon>Pseudomonadota</taxon>
        <taxon>Acidithiobacillia</taxon>
        <taxon>Acidithiobacillales</taxon>
        <taxon>Thermithiobacillaceae</taxon>
        <taxon>Thermithiobacillus</taxon>
    </lineage>
</organism>
<keyword evidence="6 12" id="KW-0812">Transmembrane</keyword>
<proteinExistence type="inferred from homology"/>
<comment type="caution">
    <text evidence="14">The sequence shown here is derived from an EMBL/GenBank/DDBJ whole genome shotgun (WGS) entry which is preliminary data.</text>
</comment>
<evidence type="ECO:0000256" key="6">
    <source>
        <dbReference type="ARBA" id="ARBA00022692"/>
    </source>
</evidence>
<keyword evidence="5 12" id="KW-0349">Heme</keyword>
<evidence type="ECO:0000256" key="2">
    <source>
        <dbReference type="ARBA" id="ARBA00009819"/>
    </source>
</evidence>
<keyword evidence="4 12" id="KW-1003">Cell membrane</keyword>
<keyword evidence="11 12" id="KW-0472">Membrane</keyword>
<feature type="transmembrane region" description="Helical" evidence="12">
    <location>
        <begin position="61"/>
        <end position="82"/>
    </location>
</feature>
<feature type="transmembrane region" description="Helical" evidence="12">
    <location>
        <begin position="128"/>
        <end position="148"/>
    </location>
</feature>
<evidence type="ECO:0000256" key="3">
    <source>
        <dbReference type="ARBA" id="ARBA00022448"/>
    </source>
</evidence>